<evidence type="ECO:0000313" key="2">
    <source>
        <dbReference type="EMBL" id="GIY96244.1"/>
    </source>
</evidence>
<keyword evidence="3" id="KW-1185">Reference proteome</keyword>
<sequence length="140" mass="15200">MANSTSTESVNDNITQTKRQRNPLLQATLLQSVCPRQMKPPPLSDDSSVPPEHCAQVRPHLGVSAPQSSRSGFSFILPLLLSIGAQKESGSVSDDTPFSLACIGDPLSPDRKFLLNCFGLYRRKGGSGNSTCRCLMNFYL</sequence>
<feature type="region of interest" description="Disordered" evidence="1">
    <location>
        <begin position="1"/>
        <end position="22"/>
    </location>
</feature>
<dbReference type="EMBL" id="BPLR01018023">
    <property type="protein sequence ID" value="GIY96244.1"/>
    <property type="molecule type" value="Genomic_DNA"/>
</dbReference>
<comment type="caution">
    <text evidence="2">The sequence shown here is derived from an EMBL/GenBank/DDBJ whole genome shotgun (WGS) entry which is preliminary data.</text>
</comment>
<organism evidence="2 3">
    <name type="scientific">Caerostris extrusa</name>
    <name type="common">Bark spider</name>
    <name type="synonym">Caerostris bankana</name>
    <dbReference type="NCBI Taxonomy" id="172846"/>
    <lineage>
        <taxon>Eukaryota</taxon>
        <taxon>Metazoa</taxon>
        <taxon>Ecdysozoa</taxon>
        <taxon>Arthropoda</taxon>
        <taxon>Chelicerata</taxon>
        <taxon>Arachnida</taxon>
        <taxon>Araneae</taxon>
        <taxon>Araneomorphae</taxon>
        <taxon>Entelegynae</taxon>
        <taxon>Araneoidea</taxon>
        <taxon>Araneidae</taxon>
        <taxon>Caerostris</taxon>
    </lineage>
</organism>
<name>A0AAV4XQY8_CAEEX</name>
<dbReference type="AlphaFoldDB" id="A0AAV4XQY8"/>
<gene>
    <name evidence="2" type="ORF">CEXT_279811</name>
</gene>
<reference evidence="2 3" key="1">
    <citation type="submission" date="2021-06" db="EMBL/GenBank/DDBJ databases">
        <title>Caerostris extrusa draft genome.</title>
        <authorList>
            <person name="Kono N."/>
            <person name="Arakawa K."/>
        </authorList>
    </citation>
    <scope>NUCLEOTIDE SEQUENCE [LARGE SCALE GENOMIC DNA]</scope>
</reference>
<protein>
    <submittedName>
        <fullName evidence="2">Uncharacterized protein</fullName>
    </submittedName>
</protein>
<dbReference type="Proteomes" id="UP001054945">
    <property type="component" value="Unassembled WGS sequence"/>
</dbReference>
<accession>A0AAV4XQY8</accession>
<evidence type="ECO:0000256" key="1">
    <source>
        <dbReference type="SAM" id="MobiDB-lite"/>
    </source>
</evidence>
<evidence type="ECO:0000313" key="3">
    <source>
        <dbReference type="Proteomes" id="UP001054945"/>
    </source>
</evidence>
<proteinExistence type="predicted"/>